<dbReference type="AlphaFoldDB" id="A0A2P6PQA8"/>
<gene>
    <name evidence="1" type="ORF">RchiOBHm_Chr6g0268701</name>
</gene>
<evidence type="ECO:0000313" key="2">
    <source>
        <dbReference type="Proteomes" id="UP000238479"/>
    </source>
</evidence>
<sequence>MMIILEWRLNDSVLSFFLYSTRFGKDDDDNFGMEIEGFSSFCIFCNITMIGYQ</sequence>
<dbReference type="Proteomes" id="UP000238479">
    <property type="component" value="Chromosome 6"/>
</dbReference>
<reference evidence="1 2" key="1">
    <citation type="journal article" date="2018" name="Nat. Genet.">
        <title>The Rosa genome provides new insights in the design of modern roses.</title>
        <authorList>
            <person name="Bendahmane M."/>
        </authorList>
    </citation>
    <scope>NUCLEOTIDE SEQUENCE [LARGE SCALE GENOMIC DNA]</scope>
    <source>
        <strain evidence="2">cv. Old Blush</strain>
    </source>
</reference>
<dbReference type="EMBL" id="PDCK01000044">
    <property type="protein sequence ID" value="PRQ24104.1"/>
    <property type="molecule type" value="Genomic_DNA"/>
</dbReference>
<evidence type="ECO:0000313" key="1">
    <source>
        <dbReference type="EMBL" id="PRQ24104.1"/>
    </source>
</evidence>
<organism evidence="1 2">
    <name type="scientific">Rosa chinensis</name>
    <name type="common">China rose</name>
    <dbReference type="NCBI Taxonomy" id="74649"/>
    <lineage>
        <taxon>Eukaryota</taxon>
        <taxon>Viridiplantae</taxon>
        <taxon>Streptophyta</taxon>
        <taxon>Embryophyta</taxon>
        <taxon>Tracheophyta</taxon>
        <taxon>Spermatophyta</taxon>
        <taxon>Magnoliopsida</taxon>
        <taxon>eudicotyledons</taxon>
        <taxon>Gunneridae</taxon>
        <taxon>Pentapetalae</taxon>
        <taxon>rosids</taxon>
        <taxon>fabids</taxon>
        <taxon>Rosales</taxon>
        <taxon>Rosaceae</taxon>
        <taxon>Rosoideae</taxon>
        <taxon>Rosoideae incertae sedis</taxon>
        <taxon>Rosa</taxon>
    </lineage>
</organism>
<protein>
    <submittedName>
        <fullName evidence="1">Uncharacterized protein</fullName>
    </submittedName>
</protein>
<accession>A0A2P6PQA8</accession>
<name>A0A2P6PQA8_ROSCH</name>
<comment type="caution">
    <text evidence="1">The sequence shown here is derived from an EMBL/GenBank/DDBJ whole genome shotgun (WGS) entry which is preliminary data.</text>
</comment>
<dbReference type="Gramene" id="PRQ24104">
    <property type="protein sequence ID" value="PRQ24104"/>
    <property type="gene ID" value="RchiOBHm_Chr6g0268701"/>
</dbReference>
<keyword evidence="2" id="KW-1185">Reference proteome</keyword>
<proteinExistence type="predicted"/>